<dbReference type="AlphaFoldDB" id="A8ZZP3"/>
<dbReference type="KEGG" id="dol:Dole_3112"/>
<keyword evidence="1" id="KW-0472">Membrane</keyword>
<evidence type="ECO:0000313" key="3">
    <source>
        <dbReference type="Proteomes" id="UP000008561"/>
    </source>
</evidence>
<dbReference type="HOGENOM" id="CLU_546164_0_0_7"/>
<dbReference type="STRING" id="96561.Dole_3112"/>
<feature type="transmembrane region" description="Helical" evidence="1">
    <location>
        <begin position="198"/>
        <end position="223"/>
    </location>
</feature>
<feature type="transmembrane region" description="Helical" evidence="1">
    <location>
        <begin position="381"/>
        <end position="398"/>
    </location>
</feature>
<evidence type="ECO:0000256" key="1">
    <source>
        <dbReference type="SAM" id="Phobius"/>
    </source>
</evidence>
<dbReference type="OrthoDB" id="246802at2"/>
<dbReference type="EMBL" id="CP000859">
    <property type="protein sequence ID" value="ABW68915.1"/>
    <property type="molecule type" value="Genomic_DNA"/>
</dbReference>
<organism evidence="2 3">
    <name type="scientific">Desulfosudis oleivorans (strain DSM 6200 / JCM 39069 / Hxd3)</name>
    <name type="common">Desulfococcus oleovorans</name>
    <dbReference type="NCBI Taxonomy" id="96561"/>
    <lineage>
        <taxon>Bacteria</taxon>
        <taxon>Pseudomonadati</taxon>
        <taxon>Thermodesulfobacteriota</taxon>
        <taxon>Desulfobacteria</taxon>
        <taxon>Desulfobacterales</taxon>
        <taxon>Desulfosudaceae</taxon>
        <taxon>Desulfosudis</taxon>
    </lineage>
</organism>
<evidence type="ECO:0008006" key="4">
    <source>
        <dbReference type="Google" id="ProtNLM"/>
    </source>
</evidence>
<accession>A8ZZP3</accession>
<evidence type="ECO:0000313" key="2">
    <source>
        <dbReference type="EMBL" id="ABW68915.1"/>
    </source>
</evidence>
<keyword evidence="1" id="KW-1133">Transmembrane helix</keyword>
<feature type="transmembrane region" description="Helical" evidence="1">
    <location>
        <begin position="330"/>
        <end position="348"/>
    </location>
</feature>
<feature type="transmembrane region" description="Helical" evidence="1">
    <location>
        <begin position="300"/>
        <end position="318"/>
    </location>
</feature>
<feature type="transmembrane region" description="Helical" evidence="1">
    <location>
        <begin position="437"/>
        <end position="459"/>
    </location>
</feature>
<dbReference type="Proteomes" id="UP000008561">
    <property type="component" value="Chromosome"/>
</dbReference>
<sequence>MKKFFALFIVANLGLSAFFIDTWLTHNPGSRAIPMITLFEQGTLKIDRYEKYTLDKSRINGHYYSDKAPLSTFITLPFYGMARLSGLEHLGPDRYPAYSRAYTQGHRPVYNDTFVFPGFWAYATGSLMCGSLPFVLILTAAAWMVRRVNPSVSPVWLVCLPFYGSFVFVYAGAFFGHLLAALLLLLSCILLKRGRPHFYAGLLLGAAFLAEYPVGLALPLWAVLIVVREKSVKKAAAFVGGFLPGLLANSFYVFIITGSPFSMPYSHVSHEGFAPMRQNLGFGLPQPEALWHLLVSPYRGLLFFAPFLAVVLVVFLWRKEKQLGTVALDYTAWFSVCFVLLFSSYYMWDGGYAYGPRHLIPVAVLLIYEGVVWVSRTKQPLLWFYSIAAAGVGMSWMAKSTVAFLADPAVSNPFFSIIVPEFTAGRFNPNNLLTMMFGLPPMAGVIAWPLLFVGLMIVLDRAYSRYSTK</sequence>
<feature type="transmembrane region" description="Helical" evidence="1">
    <location>
        <begin position="155"/>
        <end position="186"/>
    </location>
</feature>
<reference evidence="2 3" key="1">
    <citation type="submission" date="2007-10" db="EMBL/GenBank/DDBJ databases">
        <title>Complete sequence of Desulfococcus oleovorans Hxd3.</title>
        <authorList>
            <consortium name="US DOE Joint Genome Institute"/>
            <person name="Copeland A."/>
            <person name="Lucas S."/>
            <person name="Lapidus A."/>
            <person name="Barry K."/>
            <person name="Glavina del Rio T."/>
            <person name="Dalin E."/>
            <person name="Tice H."/>
            <person name="Pitluck S."/>
            <person name="Kiss H."/>
            <person name="Brettin T."/>
            <person name="Bruce D."/>
            <person name="Detter J.C."/>
            <person name="Han C."/>
            <person name="Schmutz J."/>
            <person name="Larimer F."/>
            <person name="Land M."/>
            <person name="Hauser L."/>
            <person name="Kyrpides N."/>
            <person name="Kim E."/>
            <person name="Wawrik B."/>
            <person name="Richardson P."/>
        </authorList>
    </citation>
    <scope>NUCLEOTIDE SEQUENCE [LARGE SCALE GENOMIC DNA]</scope>
    <source>
        <strain evidence="3">DSM 6200 / JCM 39069 / Hxd3</strain>
    </source>
</reference>
<gene>
    <name evidence="2" type="ordered locus">Dole_3112</name>
</gene>
<proteinExistence type="predicted"/>
<dbReference type="RefSeq" id="WP_012176525.1">
    <property type="nucleotide sequence ID" value="NC_009943.1"/>
</dbReference>
<dbReference type="eggNOG" id="ENOG5031S4C">
    <property type="taxonomic scope" value="Bacteria"/>
</dbReference>
<feature type="transmembrane region" description="Helical" evidence="1">
    <location>
        <begin position="119"/>
        <end position="143"/>
    </location>
</feature>
<protein>
    <recommendedName>
        <fullName evidence="4">DUF2029 domain-containing protein</fullName>
    </recommendedName>
</protein>
<feature type="transmembrane region" description="Helical" evidence="1">
    <location>
        <begin position="235"/>
        <end position="256"/>
    </location>
</feature>
<feature type="transmembrane region" description="Helical" evidence="1">
    <location>
        <begin position="354"/>
        <end position="374"/>
    </location>
</feature>
<keyword evidence="3" id="KW-1185">Reference proteome</keyword>
<keyword evidence="1" id="KW-0812">Transmembrane</keyword>
<name>A8ZZP3_DESOH</name>